<accession>A0A6J1AQU2</accession>
<dbReference type="RefSeq" id="XP_021289368.1">
    <property type="nucleotide sequence ID" value="XM_021433693.1"/>
</dbReference>
<dbReference type="Proteomes" id="UP000504621">
    <property type="component" value="Unplaced"/>
</dbReference>
<dbReference type="SMART" id="SM00733">
    <property type="entry name" value="Mterf"/>
    <property type="match status" value="3"/>
</dbReference>
<dbReference type="GO" id="GO:0006353">
    <property type="term" value="P:DNA-templated transcription termination"/>
    <property type="evidence" value="ECO:0007669"/>
    <property type="project" value="UniProtKB-KW"/>
</dbReference>
<dbReference type="Gene3D" id="1.25.70.10">
    <property type="entry name" value="Transcription termination factor 3, mitochondrial"/>
    <property type="match status" value="1"/>
</dbReference>
<keyword evidence="2" id="KW-0806">Transcription termination</keyword>
<dbReference type="PANTHER" id="PTHR13068:SF46">
    <property type="entry name" value="OS03G0360600 PROTEIN"/>
    <property type="match status" value="1"/>
</dbReference>
<keyword evidence="3" id="KW-0809">Transit peptide</keyword>
<evidence type="ECO:0000313" key="5">
    <source>
        <dbReference type="Proteomes" id="UP000504621"/>
    </source>
</evidence>
<dbReference type="InterPro" id="IPR003690">
    <property type="entry name" value="MTERF"/>
</dbReference>
<keyword evidence="5" id="KW-1185">Reference proteome</keyword>
<comment type="similarity">
    <text evidence="1">Belongs to the mTERF family.</text>
</comment>
<organism evidence="5 6">
    <name type="scientific">Herrania umbratica</name>
    <dbReference type="NCBI Taxonomy" id="108875"/>
    <lineage>
        <taxon>Eukaryota</taxon>
        <taxon>Viridiplantae</taxon>
        <taxon>Streptophyta</taxon>
        <taxon>Embryophyta</taxon>
        <taxon>Tracheophyta</taxon>
        <taxon>Spermatophyta</taxon>
        <taxon>Magnoliopsida</taxon>
        <taxon>eudicotyledons</taxon>
        <taxon>Gunneridae</taxon>
        <taxon>Pentapetalae</taxon>
        <taxon>rosids</taxon>
        <taxon>malvids</taxon>
        <taxon>Malvales</taxon>
        <taxon>Malvaceae</taxon>
        <taxon>Byttnerioideae</taxon>
        <taxon>Herrania</taxon>
    </lineage>
</organism>
<keyword evidence="2" id="KW-0805">Transcription regulation</keyword>
<dbReference type="GeneID" id="110420399"/>
<keyword evidence="2" id="KW-0804">Transcription</keyword>
<dbReference type="GO" id="GO:0003676">
    <property type="term" value="F:nucleic acid binding"/>
    <property type="evidence" value="ECO:0007669"/>
    <property type="project" value="InterPro"/>
</dbReference>
<feature type="region of interest" description="Disordered" evidence="4">
    <location>
        <begin position="16"/>
        <end position="76"/>
    </location>
</feature>
<name>A0A6J1AQU2_9ROSI</name>
<evidence type="ECO:0000256" key="4">
    <source>
        <dbReference type="SAM" id="MobiDB-lite"/>
    </source>
</evidence>
<dbReference type="Pfam" id="PF02536">
    <property type="entry name" value="mTERF"/>
    <property type="match status" value="1"/>
</dbReference>
<dbReference type="InterPro" id="IPR038538">
    <property type="entry name" value="MTERF_sf"/>
</dbReference>
<gene>
    <name evidence="6" type="primary">LOC110420399</name>
</gene>
<evidence type="ECO:0000313" key="6">
    <source>
        <dbReference type="RefSeq" id="XP_021289368.1"/>
    </source>
</evidence>
<reference evidence="6" key="1">
    <citation type="submission" date="2025-08" db="UniProtKB">
        <authorList>
            <consortium name="RefSeq"/>
        </authorList>
    </citation>
    <scope>IDENTIFICATION</scope>
    <source>
        <tissue evidence="6">Leaf</tissue>
    </source>
</reference>
<evidence type="ECO:0000256" key="3">
    <source>
        <dbReference type="ARBA" id="ARBA00022946"/>
    </source>
</evidence>
<dbReference type="OrthoDB" id="637682at2759"/>
<sequence>MQDTLPFLSKNNPFPPLLSSPHHHHHKHHDFPSLSRPRNLHFPTFSSKTITSPLPPKPPKIPEIPSISPPPSSHSDFQEKMLHLDSIGLDFFSLIQHHPPIITTSLDDLKSAVDFLTSFNFTTLELRRILSMCPEILTTKPTSLLPIFTFLLREARVNGSDLKKVINRRPRLLTCNVETQLRPTLYFLQNIGISEAFHLRNRESLHWLRFLPTSLLVSSVFRLGSLLSRAFLDNMFSVYSVGFD</sequence>
<feature type="compositionally biased region" description="Pro residues" evidence="4">
    <location>
        <begin position="53"/>
        <end position="72"/>
    </location>
</feature>
<protein>
    <submittedName>
        <fullName evidence="6">Transcription termination factor MTEF1, chloroplastic-like isoform X1</fullName>
    </submittedName>
</protein>
<dbReference type="PANTHER" id="PTHR13068">
    <property type="entry name" value="CGI-12 PROTEIN-RELATED"/>
    <property type="match status" value="1"/>
</dbReference>
<dbReference type="AlphaFoldDB" id="A0A6J1AQU2"/>
<evidence type="ECO:0000256" key="2">
    <source>
        <dbReference type="ARBA" id="ARBA00022472"/>
    </source>
</evidence>
<proteinExistence type="inferred from homology"/>
<evidence type="ECO:0000256" key="1">
    <source>
        <dbReference type="ARBA" id="ARBA00007692"/>
    </source>
</evidence>